<feature type="domain" description="N-acetyltransferase" evidence="1">
    <location>
        <begin position="34"/>
        <end position="184"/>
    </location>
</feature>
<evidence type="ECO:0000259" key="1">
    <source>
        <dbReference type="PROSITE" id="PS51186"/>
    </source>
</evidence>
<dbReference type="Gene3D" id="3.40.630.30">
    <property type="match status" value="1"/>
</dbReference>
<dbReference type="InterPro" id="IPR000182">
    <property type="entry name" value="GNAT_dom"/>
</dbReference>
<dbReference type="Proteomes" id="UP001526430">
    <property type="component" value="Unassembled WGS sequence"/>
</dbReference>
<reference evidence="2 3" key="1">
    <citation type="submission" date="2022-10" db="EMBL/GenBank/DDBJ databases">
        <title>Roseococcus glaciei nov., sp. nov., isolated from glacier.</title>
        <authorList>
            <person name="Liu Q."/>
            <person name="Xin Y.-H."/>
        </authorList>
    </citation>
    <scope>NUCLEOTIDE SEQUENCE [LARGE SCALE GENOMIC DNA]</scope>
    <source>
        <strain evidence="2 3">MDT2-1-1</strain>
    </source>
</reference>
<dbReference type="InterPro" id="IPR016181">
    <property type="entry name" value="Acyl_CoA_acyltransferase"/>
</dbReference>
<proteinExistence type="predicted"/>
<dbReference type="PROSITE" id="PS51186">
    <property type="entry name" value="GNAT"/>
    <property type="match status" value="1"/>
</dbReference>
<dbReference type="SUPFAM" id="SSF55729">
    <property type="entry name" value="Acyl-CoA N-acyltransferases (Nat)"/>
    <property type="match status" value="1"/>
</dbReference>
<name>A0ABT3NU13_9PROT</name>
<accession>A0ABT3NU13</accession>
<dbReference type="EMBL" id="JAPFQI010000004">
    <property type="protein sequence ID" value="MCW8085645.1"/>
    <property type="molecule type" value="Genomic_DNA"/>
</dbReference>
<keyword evidence="3" id="KW-1185">Reference proteome</keyword>
<sequence length="189" mass="21434">MFLAEPVTRIVVDVTFLRMDRAPQGPVPGLPAGVTVERRRPRASVKEYRHLYDAVGRDYVWWLRRTLSDAELDVILADRRISIHVARDATGELGFYELDRRPWPAINLAYFGLLPRAIGQGLGIALLHHAIRAAWDEGCATLTVNTCTADHPRALPNYEKAGFTRLRTVREEWPVPDRLGLPIPEHLKI</sequence>
<evidence type="ECO:0000313" key="2">
    <source>
        <dbReference type="EMBL" id="MCW8085645.1"/>
    </source>
</evidence>
<dbReference type="RefSeq" id="WP_301589564.1">
    <property type="nucleotide sequence ID" value="NZ_JAPFQI010000004.1"/>
</dbReference>
<organism evidence="2 3">
    <name type="scientific">Sabulicella glaciei</name>
    <dbReference type="NCBI Taxonomy" id="2984948"/>
    <lineage>
        <taxon>Bacteria</taxon>
        <taxon>Pseudomonadati</taxon>
        <taxon>Pseudomonadota</taxon>
        <taxon>Alphaproteobacteria</taxon>
        <taxon>Acetobacterales</taxon>
        <taxon>Acetobacteraceae</taxon>
        <taxon>Sabulicella</taxon>
    </lineage>
</organism>
<comment type="caution">
    <text evidence="2">The sequence shown here is derived from an EMBL/GenBank/DDBJ whole genome shotgun (WGS) entry which is preliminary data.</text>
</comment>
<gene>
    <name evidence="2" type="ORF">OF850_08415</name>
</gene>
<dbReference type="Pfam" id="PF00583">
    <property type="entry name" value="Acetyltransf_1"/>
    <property type="match status" value="1"/>
</dbReference>
<dbReference type="CDD" id="cd04301">
    <property type="entry name" value="NAT_SF"/>
    <property type="match status" value="1"/>
</dbReference>
<protein>
    <submittedName>
        <fullName evidence="2">GNAT family N-acetyltransferase</fullName>
    </submittedName>
</protein>
<evidence type="ECO:0000313" key="3">
    <source>
        <dbReference type="Proteomes" id="UP001526430"/>
    </source>
</evidence>